<dbReference type="GO" id="GO:0008270">
    <property type="term" value="F:zinc ion binding"/>
    <property type="evidence" value="ECO:0007669"/>
    <property type="project" value="InterPro"/>
</dbReference>
<dbReference type="GO" id="GO:0008745">
    <property type="term" value="F:N-acetylmuramoyl-L-alanine amidase activity"/>
    <property type="evidence" value="ECO:0007669"/>
    <property type="project" value="InterPro"/>
</dbReference>
<dbReference type="GO" id="GO:0009253">
    <property type="term" value="P:peptidoglycan catabolic process"/>
    <property type="evidence" value="ECO:0007669"/>
    <property type="project" value="InterPro"/>
</dbReference>
<evidence type="ECO:0000259" key="3">
    <source>
        <dbReference type="SMART" id="SM00701"/>
    </source>
</evidence>
<comment type="similarity">
    <text evidence="1">Belongs to the N-acetylmuramoyl-L-alanine amidase 2 family.</text>
</comment>
<protein>
    <submittedName>
        <fullName evidence="4">Uncharacterized protein potentially involved in peptidoglycan biosynthesis</fullName>
    </submittedName>
</protein>
<dbReference type="eggNOG" id="COG5632">
    <property type="taxonomic scope" value="Bacteria"/>
</dbReference>
<dbReference type="InterPro" id="IPR002502">
    <property type="entry name" value="Amidase_domain"/>
</dbReference>
<dbReference type="Proteomes" id="UP000215383">
    <property type="component" value="Chromosome 1"/>
</dbReference>
<feature type="domain" description="Peptidoglycan recognition protein family" evidence="3">
    <location>
        <begin position="48"/>
        <end position="178"/>
    </location>
</feature>
<dbReference type="EMBL" id="LT906446">
    <property type="protein sequence ID" value="SNU98527.1"/>
    <property type="molecule type" value="Genomic_DNA"/>
</dbReference>
<dbReference type="PANTHER" id="PTHR11022:SF41">
    <property type="entry name" value="PEPTIDOGLYCAN-RECOGNITION PROTEIN LC-RELATED"/>
    <property type="match status" value="1"/>
</dbReference>
<dbReference type="InterPro" id="IPR036505">
    <property type="entry name" value="Amidase/PGRP_sf"/>
</dbReference>
<reference evidence="4 5" key="1">
    <citation type="submission" date="2017-06" db="EMBL/GenBank/DDBJ databases">
        <authorList>
            <consortium name="Pathogen Informatics"/>
        </authorList>
    </citation>
    <scope>NUCLEOTIDE SEQUENCE [LARGE SCALE GENOMIC DNA]</scope>
    <source>
        <strain evidence="4 5">NCTC10570</strain>
    </source>
</reference>
<sequence>MNRRDFILNGLKLGGLLLAGGSISTLANLINPDKVKAADYTLYASDLPIVENYFNFTSLSERRLTNQIIIHHSATTGDDVSAADIHRMHLQNGWSGIGYHMFIRKSGLIETGRPLADIGAHTYQHNNNSIGICLAGNFNNEMPTDMQMASASKLIGLLCQMYSLSPNEGTIFGHRDFNATACPGENLYADLYYLRQTASNFI</sequence>
<dbReference type="GeneID" id="78506963"/>
<evidence type="ECO:0000259" key="2">
    <source>
        <dbReference type="SMART" id="SM00644"/>
    </source>
</evidence>
<evidence type="ECO:0000313" key="5">
    <source>
        <dbReference type="Proteomes" id="UP000215383"/>
    </source>
</evidence>
<organism evidence="4 5">
    <name type="scientific">Megamonas hypermegale</name>
    <dbReference type="NCBI Taxonomy" id="158847"/>
    <lineage>
        <taxon>Bacteria</taxon>
        <taxon>Bacillati</taxon>
        <taxon>Bacillota</taxon>
        <taxon>Negativicutes</taxon>
        <taxon>Selenomonadales</taxon>
        <taxon>Selenomonadaceae</taxon>
        <taxon>Megamonas</taxon>
    </lineage>
</organism>
<evidence type="ECO:0000313" key="4">
    <source>
        <dbReference type="EMBL" id="SNU98527.1"/>
    </source>
</evidence>
<dbReference type="SMART" id="SM00644">
    <property type="entry name" value="Ami_2"/>
    <property type="match status" value="1"/>
</dbReference>
<dbReference type="InterPro" id="IPR006619">
    <property type="entry name" value="PGRP_domain_met/bac"/>
</dbReference>
<dbReference type="Gene3D" id="3.40.80.10">
    <property type="entry name" value="Peptidoglycan recognition protein-like"/>
    <property type="match status" value="1"/>
</dbReference>
<name>A0A239TL38_9FIRM</name>
<dbReference type="SMART" id="SM00701">
    <property type="entry name" value="PGRP"/>
    <property type="match status" value="1"/>
</dbReference>
<dbReference type="CDD" id="cd06583">
    <property type="entry name" value="PGRP"/>
    <property type="match status" value="1"/>
</dbReference>
<proteinExistence type="inferred from homology"/>
<evidence type="ECO:0000256" key="1">
    <source>
        <dbReference type="ARBA" id="ARBA00007553"/>
    </source>
</evidence>
<dbReference type="PANTHER" id="PTHR11022">
    <property type="entry name" value="PEPTIDOGLYCAN RECOGNITION PROTEIN"/>
    <property type="match status" value="1"/>
</dbReference>
<feature type="domain" description="N-acetylmuramoyl-L-alanine amidase" evidence="2">
    <location>
        <begin position="54"/>
        <end position="184"/>
    </location>
</feature>
<keyword evidence="5" id="KW-1185">Reference proteome</keyword>
<dbReference type="Pfam" id="PF01510">
    <property type="entry name" value="Amidase_2"/>
    <property type="match status" value="1"/>
</dbReference>
<dbReference type="InterPro" id="IPR015510">
    <property type="entry name" value="PGRP"/>
</dbReference>
<gene>
    <name evidence="4" type="ORF">SAMEA4364220_00945</name>
</gene>
<dbReference type="SUPFAM" id="SSF55846">
    <property type="entry name" value="N-acetylmuramoyl-L-alanine amidase-like"/>
    <property type="match status" value="1"/>
</dbReference>
<dbReference type="AlphaFoldDB" id="A0A239TL38"/>
<accession>A0A239TL38</accession>
<dbReference type="RefSeq" id="WP_027890790.1">
    <property type="nucleotide sequence ID" value="NZ_CALXYH010000020.1"/>
</dbReference>